<dbReference type="Proteomes" id="UP001058739">
    <property type="component" value="Chromosome 02"/>
</dbReference>
<evidence type="ECO:0000313" key="2">
    <source>
        <dbReference type="Proteomes" id="UP001058739"/>
    </source>
</evidence>
<organism evidence="1 2">
    <name type="scientific">Brucella pseudintermedia</name>
    <dbReference type="NCBI Taxonomy" id="370111"/>
    <lineage>
        <taxon>Bacteria</taxon>
        <taxon>Pseudomonadati</taxon>
        <taxon>Pseudomonadota</taxon>
        <taxon>Alphaproteobacteria</taxon>
        <taxon>Hyphomicrobiales</taxon>
        <taxon>Brucellaceae</taxon>
        <taxon>Brucella/Ochrobactrum group</taxon>
        <taxon>Brucella</taxon>
    </lineage>
</organism>
<evidence type="ECO:0000313" key="1">
    <source>
        <dbReference type="EMBL" id="UWL62498.1"/>
    </source>
</evidence>
<proteinExistence type="predicted"/>
<keyword evidence="2" id="KW-1185">Reference proteome</keyword>
<accession>A0ABY5UGN4</accession>
<gene>
    <name evidence="1" type="ORF">NIK97_13225</name>
</gene>
<reference evidence="1" key="1">
    <citation type="submission" date="2022-06" db="EMBL/GenBank/DDBJ databases">
        <title>Complete Genome Sequence of Deoxynivalenol-bioadsorption Ochrobactrum pseudintermedium ASAG-D25.</title>
        <authorList>
            <person name="Wang N."/>
        </authorList>
    </citation>
    <scope>NUCLEOTIDE SEQUENCE</scope>
    <source>
        <strain evidence="1">ASAG-D25</strain>
    </source>
</reference>
<dbReference type="RefSeq" id="WP_167874119.1">
    <property type="nucleotide sequence ID" value="NZ_CP099968.1"/>
</dbReference>
<name>A0ABY5UGN4_9HYPH</name>
<protein>
    <submittedName>
        <fullName evidence="1">Uncharacterized protein</fullName>
    </submittedName>
</protein>
<sequence length="103" mass="10969">MLTSLVAAVGEPVAGRAEPFDRERLEIVVMMGFEFGHAAAALTPDRHDDPARLDCTPDDAVRLVLFSVAQPIPALRLPMPLGISEVLRVGTLIFPAAIPAPSL</sequence>
<dbReference type="EMBL" id="CP099968">
    <property type="protein sequence ID" value="UWL62498.1"/>
    <property type="molecule type" value="Genomic_DNA"/>
</dbReference>